<dbReference type="Gene3D" id="1.10.357.10">
    <property type="entry name" value="Tetracycline Repressor, domain 2"/>
    <property type="match status" value="1"/>
</dbReference>
<keyword evidence="2 4" id="KW-0238">DNA-binding</keyword>
<evidence type="ECO:0000256" key="2">
    <source>
        <dbReference type="ARBA" id="ARBA00023125"/>
    </source>
</evidence>
<dbReference type="Proteomes" id="UP000294853">
    <property type="component" value="Chromosome"/>
</dbReference>
<dbReference type="InterPro" id="IPR001647">
    <property type="entry name" value="HTH_TetR"/>
</dbReference>
<feature type="domain" description="HTH tetR-type" evidence="6">
    <location>
        <begin position="36"/>
        <end position="95"/>
    </location>
</feature>
<dbReference type="Pfam" id="PF00440">
    <property type="entry name" value="TetR_N"/>
    <property type="match status" value="1"/>
</dbReference>
<dbReference type="AlphaFoldDB" id="A0A4P7IEL8"/>
<organism evidence="7 8">
    <name type="scientific">Nocardioides seonyuensis</name>
    <dbReference type="NCBI Taxonomy" id="2518371"/>
    <lineage>
        <taxon>Bacteria</taxon>
        <taxon>Bacillati</taxon>
        <taxon>Actinomycetota</taxon>
        <taxon>Actinomycetes</taxon>
        <taxon>Propionibacteriales</taxon>
        <taxon>Nocardioidaceae</taxon>
        <taxon>Nocardioides</taxon>
    </lineage>
</organism>
<dbReference type="Pfam" id="PF21597">
    <property type="entry name" value="TetR_C_43"/>
    <property type="match status" value="1"/>
</dbReference>
<evidence type="ECO:0000256" key="4">
    <source>
        <dbReference type="PROSITE-ProRule" id="PRU00335"/>
    </source>
</evidence>
<protein>
    <submittedName>
        <fullName evidence="7">TetR/AcrR family transcriptional regulator</fullName>
    </submittedName>
</protein>
<evidence type="ECO:0000313" key="7">
    <source>
        <dbReference type="EMBL" id="QBX55694.1"/>
    </source>
</evidence>
<evidence type="ECO:0000256" key="3">
    <source>
        <dbReference type="ARBA" id="ARBA00023163"/>
    </source>
</evidence>
<evidence type="ECO:0000256" key="5">
    <source>
        <dbReference type="SAM" id="MobiDB-lite"/>
    </source>
</evidence>
<dbReference type="InterPro" id="IPR049445">
    <property type="entry name" value="TetR_SbtR-like_C"/>
</dbReference>
<gene>
    <name evidence="7" type="ORF">EXE58_09675</name>
</gene>
<accession>A0A4P7IEL8</accession>
<dbReference type="OrthoDB" id="3382616at2"/>
<evidence type="ECO:0000313" key="8">
    <source>
        <dbReference type="Proteomes" id="UP000294853"/>
    </source>
</evidence>
<dbReference type="PANTHER" id="PTHR30055">
    <property type="entry name" value="HTH-TYPE TRANSCRIPTIONAL REGULATOR RUTR"/>
    <property type="match status" value="1"/>
</dbReference>
<keyword evidence="3" id="KW-0804">Transcription</keyword>
<keyword evidence="8" id="KW-1185">Reference proteome</keyword>
<feature type="DNA-binding region" description="H-T-H motif" evidence="4">
    <location>
        <begin position="58"/>
        <end position="77"/>
    </location>
</feature>
<feature type="region of interest" description="Disordered" evidence="5">
    <location>
        <begin position="1"/>
        <end position="24"/>
    </location>
</feature>
<name>A0A4P7IEL8_9ACTN</name>
<dbReference type="InterPro" id="IPR009057">
    <property type="entry name" value="Homeodomain-like_sf"/>
</dbReference>
<dbReference type="SUPFAM" id="SSF46689">
    <property type="entry name" value="Homeodomain-like"/>
    <property type="match status" value="1"/>
</dbReference>
<dbReference type="InterPro" id="IPR050109">
    <property type="entry name" value="HTH-type_TetR-like_transc_reg"/>
</dbReference>
<dbReference type="EMBL" id="CP038436">
    <property type="protein sequence ID" value="QBX55694.1"/>
    <property type="molecule type" value="Genomic_DNA"/>
</dbReference>
<dbReference type="SUPFAM" id="SSF48498">
    <property type="entry name" value="Tetracyclin repressor-like, C-terminal domain"/>
    <property type="match status" value="1"/>
</dbReference>
<dbReference type="InterPro" id="IPR036271">
    <property type="entry name" value="Tet_transcr_reg_TetR-rel_C_sf"/>
</dbReference>
<evidence type="ECO:0000256" key="1">
    <source>
        <dbReference type="ARBA" id="ARBA00023015"/>
    </source>
</evidence>
<proteinExistence type="predicted"/>
<dbReference type="PROSITE" id="PS50977">
    <property type="entry name" value="HTH_TETR_2"/>
    <property type="match status" value="1"/>
</dbReference>
<dbReference type="GO" id="GO:0000976">
    <property type="term" value="F:transcription cis-regulatory region binding"/>
    <property type="evidence" value="ECO:0007669"/>
    <property type="project" value="TreeGrafter"/>
</dbReference>
<keyword evidence="1" id="KW-0805">Transcription regulation</keyword>
<reference evidence="7 8" key="1">
    <citation type="submission" date="2019-03" db="EMBL/GenBank/DDBJ databases">
        <title>Three New Species of Nocardioides, Nocardioides euryhalodurans sp. nov., Nocardioides seonyuensis sp. nov. and Nocardioides eburneoflavus sp. nov. Iolated from Soil.</title>
        <authorList>
            <person name="Roh S.G."/>
            <person name="Lee C."/>
            <person name="Kim M.-K."/>
            <person name="Kim S.B."/>
        </authorList>
    </citation>
    <scope>NUCLEOTIDE SEQUENCE [LARGE SCALE GENOMIC DNA]</scope>
    <source>
        <strain evidence="7 8">MMS17-SY207-3</strain>
    </source>
</reference>
<dbReference type="KEGG" id="nsn:EXE58_09675"/>
<sequence>MTSEQGQAGVRPACRGRRTATYGVPMPDRAQRRDVARNRERLLATAEVYFGKRSLDAPLQGLAKAAGLGEATLFRHFPSHEALVRALYDRLVERIDHVVTRATATEDPWLAVEVFLRGCIEIVVDSPAVPEIMRRQAVNDPSYTPGDAWVEPIRALVERAIAAGVLRPDVRGSDLVTSAQMFWGIARVPEPGRELRAHRHLQLLLDGLRANPAHGPLPSRPLGAGEVHRLLHGVGDSTDDD</sequence>
<dbReference type="GO" id="GO:0003700">
    <property type="term" value="F:DNA-binding transcription factor activity"/>
    <property type="evidence" value="ECO:0007669"/>
    <property type="project" value="TreeGrafter"/>
</dbReference>
<evidence type="ECO:0000259" key="6">
    <source>
        <dbReference type="PROSITE" id="PS50977"/>
    </source>
</evidence>
<dbReference type="PANTHER" id="PTHR30055:SF234">
    <property type="entry name" value="HTH-TYPE TRANSCRIPTIONAL REGULATOR BETI"/>
    <property type="match status" value="1"/>
</dbReference>